<reference evidence="1" key="2">
    <citation type="submission" date="2020-11" db="EMBL/GenBank/DDBJ databases">
        <authorList>
            <person name="McCartney M.A."/>
            <person name="Auch B."/>
            <person name="Kono T."/>
            <person name="Mallez S."/>
            <person name="Becker A."/>
            <person name="Gohl D.M."/>
            <person name="Silverstein K.A.T."/>
            <person name="Koren S."/>
            <person name="Bechman K.B."/>
            <person name="Herman A."/>
            <person name="Abrahante J.E."/>
            <person name="Garbe J."/>
        </authorList>
    </citation>
    <scope>NUCLEOTIDE SEQUENCE</scope>
    <source>
        <strain evidence="1">Duluth1</strain>
        <tissue evidence="1">Whole animal</tissue>
    </source>
</reference>
<organism evidence="1 2">
    <name type="scientific">Dreissena polymorpha</name>
    <name type="common">Zebra mussel</name>
    <name type="synonym">Mytilus polymorpha</name>
    <dbReference type="NCBI Taxonomy" id="45954"/>
    <lineage>
        <taxon>Eukaryota</taxon>
        <taxon>Metazoa</taxon>
        <taxon>Spiralia</taxon>
        <taxon>Lophotrochozoa</taxon>
        <taxon>Mollusca</taxon>
        <taxon>Bivalvia</taxon>
        <taxon>Autobranchia</taxon>
        <taxon>Heteroconchia</taxon>
        <taxon>Euheterodonta</taxon>
        <taxon>Imparidentia</taxon>
        <taxon>Neoheterodontei</taxon>
        <taxon>Myida</taxon>
        <taxon>Dreissenoidea</taxon>
        <taxon>Dreissenidae</taxon>
        <taxon>Dreissena</taxon>
    </lineage>
</organism>
<reference evidence="1" key="1">
    <citation type="journal article" date="2019" name="bioRxiv">
        <title>The Genome of the Zebra Mussel, Dreissena polymorpha: A Resource for Invasive Species Research.</title>
        <authorList>
            <person name="McCartney M.A."/>
            <person name="Auch B."/>
            <person name="Kono T."/>
            <person name="Mallez S."/>
            <person name="Zhang Y."/>
            <person name="Obille A."/>
            <person name="Becker A."/>
            <person name="Abrahante J.E."/>
            <person name="Garbe J."/>
            <person name="Badalamenti J.P."/>
            <person name="Herman A."/>
            <person name="Mangelson H."/>
            <person name="Liachko I."/>
            <person name="Sullivan S."/>
            <person name="Sone E.D."/>
            <person name="Koren S."/>
            <person name="Silverstein K.A.T."/>
            <person name="Beckman K.B."/>
            <person name="Gohl D.M."/>
        </authorList>
    </citation>
    <scope>NUCLEOTIDE SEQUENCE</scope>
    <source>
        <strain evidence="1">Duluth1</strain>
        <tissue evidence="1">Whole animal</tissue>
    </source>
</reference>
<comment type="caution">
    <text evidence="1">The sequence shown here is derived from an EMBL/GenBank/DDBJ whole genome shotgun (WGS) entry which is preliminary data.</text>
</comment>
<evidence type="ECO:0000313" key="2">
    <source>
        <dbReference type="Proteomes" id="UP000828390"/>
    </source>
</evidence>
<sequence>MTSLDATSRLTEPQHGFPSTLSALSTAAPGHFHDLHRVTARNLGLYLCQRSAPSVLYAATSVDPVPLPAM</sequence>
<name>A0A9D4HKA3_DREPO</name>
<proteinExistence type="predicted"/>
<gene>
    <name evidence="1" type="ORF">DPMN_049205</name>
</gene>
<evidence type="ECO:0000313" key="1">
    <source>
        <dbReference type="EMBL" id="KAH3723417.1"/>
    </source>
</evidence>
<protein>
    <submittedName>
        <fullName evidence="1">Uncharacterized protein</fullName>
    </submittedName>
</protein>
<dbReference type="Proteomes" id="UP000828390">
    <property type="component" value="Unassembled WGS sequence"/>
</dbReference>
<keyword evidence="2" id="KW-1185">Reference proteome</keyword>
<accession>A0A9D4HKA3</accession>
<dbReference type="EMBL" id="JAIWYP010000012">
    <property type="protein sequence ID" value="KAH3723417.1"/>
    <property type="molecule type" value="Genomic_DNA"/>
</dbReference>
<dbReference type="AlphaFoldDB" id="A0A9D4HKA3"/>